<dbReference type="Proteomes" id="UP000641910">
    <property type="component" value="Unassembled WGS sequence"/>
</dbReference>
<evidence type="ECO:0000256" key="2">
    <source>
        <dbReference type="ARBA" id="ARBA00023315"/>
    </source>
</evidence>
<evidence type="ECO:0000256" key="1">
    <source>
        <dbReference type="ARBA" id="ARBA00022679"/>
    </source>
</evidence>
<name>A0ABS0QEP8_THEVU</name>
<dbReference type="InterPro" id="IPR000182">
    <property type="entry name" value="GNAT_dom"/>
</dbReference>
<dbReference type="InterPro" id="IPR016181">
    <property type="entry name" value="Acyl_CoA_acyltransferase"/>
</dbReference>
<dbReference type="PROSITE" id="PS51186">
    <property type="entry name" value="GNAT"/>
    <property type="match status" value="1"/>
</dbReference>
<evidence type="ECO:0000313" key="4">
    <source>
        <dbReference type="EMBL" id="MBH8587229.1"/>
    </source>
</evidence>
<evidence type="ECO:0000313" key="5">
    <source>
        <dbReference type="Proteomes" id="UP000641910"/>
    </source>
</evidence>
<keyword evidence="1" id="KW-0808">Transferase</keyword>
<dbReference type="RefSeq" id="WP_037995974.1">
    <property type="nucleotide sequence ID" value="NZ_CP039710.1"/>
</dbReference>
<dbReference type="SUPFAM" id="SSF55729">
    <property type="entry name" value="Acyl-CoA N-acyltransferases (Nat)"/>
    <property type="match status" value="1"/>
</dbReference>
<proteinExistence type="predicted"/>
<keyword evidence="5" id="KW-1185">Reference proteome</keyword>
<feature type="domain" description="N-acetyltransferase" evidence="3">
    <location>
        <begin position="2"/>
        <end position="166"/>
    </location>
</feature>
<comment type="caution">
    <text evidence="4">The sequence shown here is derived from an EMBL/GenBank/DDBJ whole genome shotgun (WGS) entry which is preliminary data.</text>
</comment>
<keyword evidence="2" id="KW-0012">Acyltransferase</keyword>
<dbReference type="PANTHER" id="PTHR43877">
    <property type="entry name" value="AMINOALKYLPHOSPHONATE N-ACETYLTRANSFERASE-RELATED-RELATED"/>
    <property type="match status" value="1"/>
</dbReference>
<dbReference type="Pfam" id="PF00583">
    <property type="entry name" value="Acetyltransf_1"/>
    <property type="match status" value="1"/>
</dbReference>
<evidence type="ECO:0000259" key="3">
    <source>
        <dbReference type="PROSITE" id="PS51186"/>
    </source>
</evidence>
<accession>A0ABS0QEP8</accession>
<dbReference type="PANTHER" id="PTHR43877:SF2">
    <property type="entry name" value="AMINOALKYLPHOSPHONATE N-ACETYLTRANSFERASE-RELATED"/>
    <property type="match status" value="1"/>
</dbReference>
<gene>
    <name evidence="4" type="ORF">I8U22_00145</name>
</gene>
<reference evidence="4 5" key="1">
    <citation type="submission" date="2020-12" db="EMBL/GenBank/DDBJ databases">
        <title>WGS of Thermoactinomyces spp.</title>
        <authorList>
            <person name="Cheng K."/>
        </authorList>
    </citation>
    <scope>NUCLEOTIDE SEQUENCE [LARGE SCALE GENOMIC DNA]</scope>
    <source>
        <strain evidence="5">CICC 10650\ACCC 41061</strain>
    </source>
</reference>
<dbReference type="InterPro" id="IPR050832">
    <property type="entry name" value="Bact_Acetyltransf"/>
</dbReference>
<organism evidence="4 5">
    <name type="scientific">Thermoactinomyces vulgaris</name>
    <dbReference type="NCBI Taxonomy" id="2026"/>
    <lineage>
        <taxon>Bacteria</taxon>
        <taxon>Bacillati</taxon>
        <taxon>Bacillota</taxon>
        <taxon>Bacilli</taxon>
        <taxon>Bacillales</taxon>
        <taxon>Thermoactinomycetaceae</taxon>
        <taxon>Thermoactinomyces</taxon>
    </lineage>
</organism>
<dbReference type="EMBL" id="JAECVU010000001">
    <property type="protein sequence ID" value="MBH8587229.1"/>
    <property type="molecule type" value="Genomic_DNA"/>
</dbReference>
<dbReference type="Gene3D" id="3.40.630.30">
    <property type="match status" value="1"/>
</dbReference>
<dbReference type="CDD" id="cd04301">
    <property type="entry name" value="NAT_SF"/>
    <property type="match status" value="1"/>
</dbReference>
<sequence>MITIRPLSGCTWEQTLQLWNEAFADYFVNMNFTFDRLMNRMVRERISPAHSLVAWNDARPVGFVFTSIGEIKGKKIAWNGGTAVLPGWRRKRAGNRLMEALMELYQREHVQLATLEAIAENKPAIRLYQQHGYDIADSLLIYQTENFRRGQKGASGYNIRTAHPATVTAFSFYPDLAPWQTHWFQGDEAWIISDSSGKEAGYALVRRKTDDQGRGRVQELTLLQLETAPGHPEAEELARQLLRHVMASAEASRCQFLYCPEKKKMVTSLLEEEGFHMFLSNVHMVKKIAED</sequence>
<protein>
    <submittedName>
        <fullName evidence="4">GNAT family N-acetyltransferase</fullName>
    </submittedName>
</protein>